<organism evidence="1 2">
    <name type="scientific">Nocardia terpenica</name>
    <dbReference type="NCBI Taxonomy" id="455432"/>
    <lineage>
        <taxon>Bacteria</taxon>
        <taxon>Bacillati</taxon>
        <taxon>Actinomycetota</taxon>
        <taxon>Actinomycetes</taxon>
        <taxon>Mycobacteriales</taxon>
        <taxon>Nocardiaceae</taxon>
        <taxon>Nocardia</taxon>
    </lineage>
</organism>
<sequence length="51" mass="5644">MKMMKRNEEVAESGYDDFDLNIIDSSMFDDESSRPAAPACHTLSSLPCCAN</sequence>
<reference evidence="1 2" key="1">
    <citation type="journal article" date="2019" name="ACS Chem. Biol.">
        <title>Identification and Mobilization of a Cryptic Antibiotic Biosynthesis Gene Locus from a Human-Pathogenic Nocardia Isolate.</title>
        <authorList>
            <person name="Herisse M."/>
            <person name="Ishida K."/>
            <person name="Porter J.L."/>
            <person name="Howden B."/>
            <person name="Hertweck C."/>
            <person name="Stinear T.P."/>
            <person name="Pidot S.J."/>
        </authorList>
    </citation>
    <scope>NUCLEOTIDE SEQUENCE [LARGE SCALE GENOMIC DNA]</scope>
    <source>
        <strain evidence="1 2">AUSMDU00012715</strain>
    </source>
</reference>
<gene>
    <name evidence="1" type="ORF">F6W96_28125</name>
</gene>
<dbReference type="Proteomes" id="UP000500953">
    <property type="component" value="Chromosome"/>
</dbReference>
<dbReference type="EMBL" id="CP046173">
    <property type="protein sequence ID" value="QIS21630.1"/>
    <property type="molecule type" value="Genomic_DNA"/>
</dbReference>
<name>A0A6G9Z883_9NOCA</name>
<evidence type="ECO:0000313" key="1">
    <source>
        <dbReference type="EMBL" id="QIS21630.1"/>
    </source>
</evidence>
<protein>
    <submittedName>
        <fullName evidence="1">Uncharacterized protein</fullName>
    </submittedName>
</protein>
<proteinExistence type="predicted"/>
<accession>A0A6G9Z883</accession>
<dbReference type="GeneID" id="88363524"/>
<evidence type="ECO:0000313" key="2">
    <source>
        <dbReference type="Proteomes" id="UP000500953"/>
    </source>
</evidence>
<dbReference type="NCBIfam" id="NF038395">
    <property type="entry name" value="nocathioamide"/>
    <property type="match status" value="1"/>
</dbReference>
<dbReference type="RefSeq" id="WP_156674493.1">
    <property type="nucleotide sequence ID" value="NZ_CP023778.1"/>
</dbReference>
<dbReference type="AlphaFoldDB" id="A0A6G9Z883"/>